<organism evidence="1 2">
    <name type="scientific">Ganoderma sinense ZZ0214-1</name>
    <dbReference type="NCBI Taxonomy" id="1077348"/>
    <lineage>
        <taxon>Eukaryota</taxon>
        <taxon>Fungi</taxon>
        <taxon>Dikarya</taxon>
        <taxon>Basidiomycota</taxon>
        <taxon>Agaricomycotina</taxon>
        <taxon>Agaricomycetes</taxon>
        <taxon>Polyporales</taxon>
        <taxon>Polyporaceae</taxon>
        <taxon>Ganoderma</taxon>
    </lineage>
</organism>
<protein>
    <submittedName>
        <fullName evidence="1">Uncharacterized protein</fullName>
    </submittedName>
</protein>
<sequence>MPPTILLTPDDVGDILQDWETVLYLAPNHDTWPWKSVQLNISSDSHLQRIQELFLNHFFPELEHISLDNSTEDVAYFWLGHSLPRLQHLHGERLLFVPAVPLPPLVELDSCAELDCRYNQQGDRRTLITRSDYPFSMLCAAKDAQSLRLLNSFIPLFQFDHGTTKTPIILFPNLQEVSIEDEWEYISQGLAYLAFPPMIRLTVFAHTNRYEFDLWGKKGFWFDILPKNHAETLPMLAATRALQLILNLHLSEDETADGIPYTNGALLSGALDPSGLYDGESDRHMLPGGSWSVAVTNCQEFCSEVTPVTLREIPALVDCTRLLHLEMHTQPYLMDVSGNEWRACLLRHLVALESLEVGGLRSIQMVIFAMEEDTALVLPSLTHLTLCHAELPSQYPLDPKDILDMVREREQHWNRPLPKLTMRVPDQARGRLAGNTVLIPRTLHLVMQVLTEVEGGSPAVEVQYKYCQCCHDDDPESALPPNAWESTVARYMAGSAKATPMNAMDAFYP</sequence>
<dbReference type="EMBL" id="AYKW01000034">
    <property type="protein sequence ID" value="PIL27272.1"/>
    <property type="molecule type" value="Genomic_DNA"/>
</dbReference>
<dbReference type="Proteomes" id="UP000230002">
    <property type="component" value="Unassembled WGS sequence"/>
</dbReference>
<dbReference type="OrthoDB" id="2755111at2759"/>
<keyword evidence="2" id="KW-1185">Reference proteome</keyword>
<accession>A0A2G8S0H5</accession>
<gene>
    <name evidence="1" type="ORF">GSI_10419</name>
</gene>
<reference evidence="1 2" key="1">
    <citation type="journal article" date="2015" name="Sci. Rep.">
        <title>Chromosome-level genome map provides insights into diverse defense mechanisms in the medicinal fungus Ganoderma sinense.</title>
        <authorList>
            <person name="Zhu Y."/>
            <person name="Xu J."/>
            <person name="Sun C."/>
            <person name="Zhou S."/>
            <person name="Xu H."/>
            <person name="Nelson D.R."/>
            <person name="Qian J."/>
            <person name="Song J."/>
            <person name="Luo H."/>
            <person name="Xiang L."/>
            <person name="Li Y."/>
            <person name="Xu Z."/>
            <person name="Ji A."/>
            <person name="Wang L."/>
            <person name="Lu S."/>
            <person name="Hayward A."/>
            <person name="Sun W."/>
            <person name="Li X."/>
            <person name="Schwartz D.C."/>
            <person name="Wang Y."/>
            <person name="Chen S."/>
        </authorList>
    </citation>
    <scope>NUCLEOTIDE SEQUENCE [LARGE SCALE GENOMIC DNA]</scope>
    <source>
        <strain evidence="1 2">ZZ0214-1</strain>
    </source>
</reference>
<comment type="caution">
    <text evidence="1">The sequence shown here is derived from an EMBL/GenBank/DDBJ whole genome shotgun (WGS) entry which is preliminary data.</text>
</comment>
<dbReference type="AlphaFoldDB" id="A0A2G8S0H5"/>
<name>A0A2G8S0H5_9APHY</name>
<evidence type="ECO:0000313" key="1">
    <source>
        <dbReference type="EMBL" id="PIL27272.1"/>
    </source>
</evidence>
<proteinExistence type="predicted"/>
<evidence type="ECO:0000313" key="2">
    <source>
        <dbReference type="Proteomes" id="UP000230002"/>
    </source>
</evidence>